<dbReference type="EMBL" id="HBEC01039328">
    <property type="protein sequence ID" value="CAD8305809.1"/>
    <property type="molecule type" value="Transcribed_RNA"/>
</dbReference>
<evidence type="ECO:0000313" key="2">
    <source>
        <dbReference type="EMBL" id="CAD8305808.1"/>
    </source>
</evidence>
<proteinExistence type="predicted"/>
<evidence type="ECO:0000313" key="3">
    <source>
        <dbReference type="EMBL" id="CAD8305809.1"/>
    </source>
</evidence>
<protein>
    <submittedName>
        <fullName evidence="2">Uncharacterized protein</fullName>
    </submittedName>
</protein>
<reference evidence="2" key="1">
    <citation type="submission" date="2021-01" db="EMBL/GenBank/DDBJ databases">
        <authorList>
            <person name="Corre E."/>
            <person name="Pelletier E."/>
            <person name="Niang G."/>
            <person name="Scheremetjew M."/>
            <person name="Finn R."/>
            <person name="Kale V."/>
            <person name="Holt S."/>
            <person name="Cochrane G."/>
            <person name="Meng A."/>
            <person name="Brown T."/>
            <person name="Cohen L."/>
        </authorList>
    </citation>
    <scope>NUCLEOTIDE SEQUENCE</scope>
    <source>
        <strain evidence="2">CCMP219</strain>
    </source>
</reference>
<accession>A0A6U2IYK5</accession>
<feature type="region of interest" description="Disordered" evidence="1">
    <location>
        <begin position="100"/>
        <end position="135"/>
    </location>
</feature>
<evidence type="ECO:0000256" key="1">
    <source>
        <dbReference type="SAM" id="MobiDB-lite"/>
    </source>
</evidence>
<sequence>MSSLGGDFSLHGAQSGVPLYGAGGSLHGSGALANGSLLGGANGLLHGGAALADAASLHAMQDNELYGRDSAASTRGGSGGGVIAASVRALALVSPPALSDGSQLGDSAHGSEAAAQRLGSTTVQRQGSAGGARRGEPLPLVTLALAGQRLGDGDAAVSPAGSSGGCAVSPRGIAATAAISPRGIGCVRTDGKRTISTIEEAAAEVEGQSPQARDPAAAAAALESEGRVRGGAAVVH</sequence>
<organism evidence="2">
    <name type="scientific">Chlamydomonas euryale</name>
    <dbReference type="NCBI Taxonomy" id="1486919"/>
    <lineage>
        <taxon>Eukaryota</taxon>
        <taxon>Viridiplantae</taxon>
        <taxon>Chlorophyta</taxon>
        <taxon>core chlorophytes</taxon>
        <taxon>Chlorophyceae</taxon>
        <taxon>CS clade</taxon>
        <taxon>Chlamydomonadales</taxon>
        <taxon>Chlamydomonadaceae</taxon>
        <taxon>Chlamydomonas</taxon>
    </lineage>
</organism>
<dbReference type="AlphaFoldDB" id="A0A6U2IYK5"/>
<feature type="region of interest" description="Disordered" evidence="1">
    <location>
        <begin position="203"/>
        <end position="236"/>
    </location>
</feature>
<name>A0A6U2IYK5_9CHLO</name>
<dbReference type="EMBL" id="HBEC01039327">
    <property type="protein sequence ID" value="CAD8305808.1"/>
    <property type="molecule type" value="Transcribed_RNA"/>
</dbReference>
<gene>
    <name evidence="2" type="ORF">CEUR00632_LOCUS18275</name>
    <name evidence="3" type="ORF">CEUR00632_LOCUS18276</name>
</gene>